<name>A0AA37F8W7_9ARCH</name>
<dbReference type="EMBL" id="BMNY01000001">
    <property type="protein sequence ID" value="GGM68977.1"/>
    <property type="molecule type" value="Genomic_DNA"/>
</dbReference>
<comment type="caution">
    <text evidence="3">The sequence shown here is derived from an EMBL/GenBank/DDBJ whole genome shotgun (WGS) entry which is preliminary data.</text>
</comment>
<dbReference type="InterPro" id="IPR035402">
    <property type="entry name" value="DgcN-like_N"/>
</dbReference>
<evidence type="ECO:0000259" key="1">
    <source>
        <dbReference type="Pfam" id="PF07755"/>
    </source>
</evidence>
<organism evidence="3 4">
    <name type="scientific">Thermogymnomonas acidicola</name>
    <dbReference type="NCBI Taxonomy" id="399579"/>
    <lineage>
        <taxon>Archaea</taxon>
        <taxon>Methanobacteriati</taxon>
        <taxon>Thermoplasmatota</taxon>
        <taxon>Thermoplasmata</taxon>
        <taxon>Thermoplasmatales</taxon>
        <taxon>Thermogymnomonas</taxon>
    </lineage>
</organism>
<dbReference type="SUPFAM" id="SSF52540">
    <property type="entry name" value="P-loop containing nucleoside triphosphate hydrolases"/>
    <property type="match status" value="1"/>
</dbReference>
<dbReference type="Pfam" id="PF07755">
    <property type="entry name" value="DUF1611"/>
    <property type="match status" value="1"/>
</dbReference>
<proteinExistence type="predicted"/>
<reference evidence="3" key="2">
    <citation type="submission" date="2022-09" db="EMBL/GenBank/DDBJ databases">
        <authorList>
            <person name="Sun Q."/>
            <person name="Ohkuma M."/>
        </authorList>
    </citation>
    <scope>NUCLEOTIDE SEQUENCE</scope>
    <source>
        <strain evidence="3">JCM 13583</strain>
    </source>
</reference>
<dbReference type="Proteomes" id="UP000632195">
    <property type="component" value="Unassembled WGS sequence"/>
</dbReference>
<feature type="domain" description="D-glutamate N-acetyltransferase-like N-terminal" evidence="2">
    <location>
        <begin position="39"/>
        <end position="132"/>
    </location>
</feature>
<dbReference type="AlphaFoldDB" id="A0AA37F8W7"/>
<dbReference type="Pfam" id="PF17396">
    <property type="entry name" value="DUF1611_N"/>
    <property type="match status" value="1"/>
</dbReference>
<sequence length="344" mass="38128">MDSAVVLAEGVFTSTYGKTANGLVRFSKRYRINAVIDSRFHGQDAGEVLEGRYKGIKVVSTVEEALDLNVNTFIVGVATDGGYIPENYRSYIRDALRNSLNVVSGLHEFVGDDPEFAAIARSSGSKITDVRKMFRDFKRPFSGEIRNVKSRKIAVLGTDSAIGKRTTAVFMNNAFQNLGLRSTMIGTGQTAWMQGFDYTVVIDSMINDFIPGGLEWAALRAWEAEQPDFMFIEGQGSVLHPAYPGSFEIIGALRPDAIILQHAPARKFFDGFPDYPIPDLSKYIRILELLSDRKVIAISLNSENLTKEQLEEEKEKLEARFGLPVFDPLNECSSVAKEIEASTS</sequence>
<dbReference type="InterPro" id="IPR011669">
    <property type="entry name" value="DgcN-like"/>
</dbReference>
<dbReference type="PANTHER" id="PTHR40690">
    <property type="entry name" value="GLL3100 PROTEIN"/>
    <property type="match status" value="1"/>
</dbReference>
<evidence type="ECO:0000313" key="3">
    <source>
        <dbReference type="EMBL" id="GGM68977.1"/>
    </source>
</evidence>
<dbReference type="PIRSF" id="PIRSF026760">
    <property type="entry name" value="UCP026760"/>
    <property type="match status" value="1"/>
</dbReference>
<keyword evidence="4" id="KW-1185">Reference proteome</keyword>
<dbReference type="InterPro" id="IPR035086">
    <property type="entry name" value="DgcN-like_C"/>
</dbReference>
<reference evidence="3" key="1">
    <citation type="journal article" date="2014" name="Int. J. Syst. Evol. Microbiol.">
        <title>Complete genome sequence of Corynebacterium casei LMG S-19264T (=DSM 44701T), isolated from a smear-ripened cheese.</title>
        <authorList>
            <consortium name="US DOE Joint Genome Institute (JGI-PGF)"/>
            <person name="Walter F."/>
            <person name="Albersmeier A."/>
            <person name="Kalinowski J."/>
            <person name="Ruckert C."/>
        </authorList>
    </citation>
    <scope>NUCLEOTIDE SEQUENCE</scope>
    <source>
        <strain evidence="3">JCM 13583</strain>
    </source>
</reference>
<dbReference type="Gene3D" id="3.40.50.300">
    <property type="entry name" value="P-loop containing nucleotide triphosphate hydrolases"/>
    <property type="match status" value="1"/>
</dbReference>
<dbReference type="InterPro" id="IPR027417">
    <property type="entry name" value="P-loop_NTPase"/>
</dbReference>
<dbReference type="RefSeq" id="WP_188679844.1">
    <property type="nucleotide sequence ID" value="NZ_BMNY01000001.1"/>
</dbReference>
<evidence type="ECO:0000259" key="2">
    <source>
        <dbReference type="Pfam" id="PF17396"/>
    </source>
</evidence>
<gene>
    <name evidence="3" type="ORF">GCM10007108_03890</name>
</gene>
<dbReference type="Gene3D" id="3.40.50.720">
    <property type="entry name" value="NAD(P)-binding Rossmann-like Domain"/>
    <property type="match status" value="1"/>
</dbReference>
<dbReference type="PANTHER" id="PTHR40690:SF1">
    <property type="entry name" value="DUF1611 DOMAIN-CONTAINING PROTEIN"/>
    <property type="match status" value="1"/>
</dbReference>
<evidence type="ECO:0000313" key="4">
    <source>
        <dbReference type="Proteomes" id="UP000632195"/>
    </source>
</evidence>
<evidence type="ECO:0008006" key="5">
    <source>
        <dbReference type="Google" id="ProtNLM"/>
    </source>
</evidence>
<protein>
    <recommendedName>
        <fullName evidence="5">DUF1611 domain-containing protein</fullName>
    </recommendedName>
</protein>
<feature type="domain" description="D-glutamate N-acetyltransferase-like C-terminal" evidence="1">
    <location>
        <begin position="141"/>
        <end position="331"/>
    </location>
</feature>
<accession>A0AA37F8W7</accession>